<protein>
    <submittedName>
        <fullName evidence="1">Uncharacterized protein</fullName>
    </submittedName>
</protein>
<evidence type="ECO:0000313" key="1">
    <source>
        <dbReference type="EMBL" id="VDN36004.1"/>
    </source>
</evidence>
<accession>A0A3P7N167</accession>
<proteinExistence type="predicted"/>
<dbReference type="EMBL" id="UYRU01088085">
    <property type="protein sequence ID" value="VDN36004.1"/>
    <property type="molecule type" value="Genomic_DNA"/>
</dbReference>
<organism evidence="1 2">
    <name type="scientific">Dibothriocephalus latus</name>
    <name type="common">Fish tapeworm</name>
    <name type="synonym">Diphyllobothrium latum</name>
    <dbReference type="NCBI Taxonomy" id="60516"/>
    <lineage>
        <taxon>Eukaryota</taxon>
        <taxon>Metazoa</taxon>
        <taxon>Spiralia</taxon>
        <taxon>Lophotrochozoa</taxon>
        <taxon>Platyhelminthes</taxon>
        <taxon>Cestoda</taxon>
        <taxon>Eucestoda</taxon>
        <taxon>Diphyllobothriidea</taxon>
        <taxon>Diphyllobothriidae</taxon>
        <taxon>Dibothriocephalus</taxon>
    </lineage>
</organism>
<keyword evidence="2" id="KW-1185">Reference proteome</keyword>
<gene>
    <name evidence="1" type="ORF">DILT_LOCUS16917</name>
</gene>
<evidence type="ECO:0000313" key="2">
    <source>
        <dbReference type="Proteomes" id="UP000281553"/>
    </source>
</evidence>
<reference evidence="1 2" key="1">
    <citation type="submission" date="2018-11" db="EMBL/GenBank/DDBJ databases">
        <authorList>
            <consortium name="Pathogen Informatics"/>
        </authorList>
    </citation>
    <scope>NUCLEOTIDE SEQUENCE [LARGE SCALE GENOMIC DNA]</scope>
</reference>
<sequence length="76" mass="8573">MTLFAGDLHNATVVCTQVTELLTLNRRDFLKACENTSPPLLEECIQGLKNSWALSGWPIDRIPKYPGSIYMITTFK</sequence>
<name>A0A3P7N167_DIBLA</name>
<dbReference type="Proteomes" id="UP000281553">
    <property type="component" value="Unassembled WGS sequence"/>
</dbReference>
<dbReference type="AlphaFoldDB" id="A0A3P7N167"/>